<comment type="caution">
    <text evidence="7">The sequence shown here is derived from an EMBL/GenBank/DDBJ whole genome shotgun (WGS) entry which is preliminary data.</text>
</comment>
<dbReference type="PANTHER" id="PTHR30250:SF11">
    <property type="entry name" value="O-ANTIGEN TRANSPORTER-RELATED"/>
    <property type="match status" value="1"/>
</dbReference>
<evidence type="ECO:0000313" key="8">
    <source>
        <dbReference type="Proteomes" id="UP001055156"/>
    </source>
</evidence>
<name>A0ABQ4TEI0_METOR</name>
<keyword evidence="4 6" id="KW-1133">Transmembrane helix</keyword>
<evidence type="ECO:0000256" key="6">
    <source>
        <dbReference type="SAM" id="Phobius"/>
    </source>
</evidence>
<feature type="transmembrane region" description="Helical" evidence="6">
    <location>
        <begin position="328"/>
        <end position="347"/>
    </location>
</feature>
<evidence type="ECO:0000256" key="3">
    <source>
        <dbReference type="ARBA" id="ARBA00022692"/>
    </source>
</evidence>
<evidence type="ECO:0008006" key="9">
    <source>
        <dbReference type="Google" id="ProtNLM"/>
    </source>
</evidence>
<feature type="transmembrane region" description="Helical" evidence="6">
    <location>
        <begin position="82"/>
        <end position="107"/>
    </location>
</feature>
<proteinExistence type="predicted"/>
<feature type="transmembrane region" description="Helical" evidence="6">
    <location>
        <begin position="113"/>
        <end position="131"/>
    </location>
</feature>
<feature type="transmembrane region" description="Helical" evidence="6">
    <location>
        <begin position="386"/>
        <end position="410"/>
    </location>
</feature>
<dbReference type="PANTHER" id="PTHR30250">
    <property type="entry name" value="PST FAMILY PREDICTED COLANIC ACID TRANSPORTER"/>
    <property type="match status" value="1"/>
</dbReference>
<dbReference type="InterPro" id="IPR050833">
    <property type="entry name" value="Poly_Biosynth_Transport"/>
</dbReference>
<dbReference type="EMBL" id="BPQV01000010">
    <property type="protein sequence ID" value="GJE28432.1"/>
    <property type="molecule type" value="Genomic_DNA"/>
</dbReference>
<evidence type="ECO:0000256" key="5">
    <source>
        <dbReference type="ARBA" id="ARBA00023136"/>
    </source>
</evidence>
<feature type="transmembrane region" description="Helical" evidence="6">
    <location>
        <begin position="143"/>
        <end position="161"/>
    </location>
</feature>
<evidence type="ECO:0000256" key="1">
    <source>
        <dbReference type="ARBA" id="ARBA00004651"/>
    </source>
</evidence>
<accession>A0ABQ4TEI0</accession>
<keyword evidence="8" id="KW-1185">Reference proteome</keyword>
<keyword evidence="2" id="KW-1003">Cell membrane</keyword>
<reference evidence="7" key="1">
    <citation type="journal article" date="2021" name="Front. Microbiol.">
        <title>Comprehensive Comparative Genomics and Phenotyping of Methylobacterium Species.</title>
        <authorList>
            <person name="Alessa O."/>
            <person name="Ogura Y."/>
            <person name="Fujitani Y."/>
            <person name="Takami H."/>
            <person name="Hayashi T."/>
            <person name="Sahin N."/>
            <person name="Tani A."/>
        </authorList>
    </citation>
    <scope>NUCLEOTIDE SEQUENCE</scope>
    <source>
        <strain evidence="7">NBRC 15689</strain>
    </source>
</reference>
<evidence type="ECO:0000256" key="4">
    <source>
        <dbReference type="ARBA" id="ARBA00022989"/>
    </source>
</evidence>
<dbReference type="RefSeq" id="WP_238312383.1">
    <property type="nucleotide sequence ID" value="NZ_BPQV01000010.1"/>
</dbReference>
<keyword evidence="3 6" id="KW-0812">Transmembrane</keyword>
<gene>
    <name evidence="7" type="ORF">LKMONMHP_3303</name>
</gene>
<sequence length="428" mass="44539">MTRDKGLLARFVLILGGEFVQSAFHFALNIALVRTLTQYDYGVFSIVFLVGGIGLTYVRALAGVPAITFVPPRLGRAGAKAIEVTFGSGALLISVLIGAGVCVALLFTPQVHPLPGGLFVALWCLRSYLRLAFFAKRRPLESGLGDLTFALLGTGLALLLVHGDDARRIEGVFVALACAHAAGILVSLAALRERVRVSFGAPFRRRYGALRGKLGWSLLGVTTTTLQGQGQVLVVALIAGPDAYAPIAACLVLFAPLRLGASALGNMVQPEIAAHLASGDLTGARRLARRATLLLVAGCLAYGGLLLLGMPVIDAHLFAGRYAHEPLALITGLLWAVVTVSLAYGAPRLLLETAQDFRFLAGLSAASAAAGMAAVTLLLVVSTPAWSILGLLLSETIVLVACSAVFAPAGSARSVRTERRLAGSTGNA</sequence>
<protein>
    <recommendedName>
        <fullName evidence="9">Membrane protein involved in the export of O-antigen and teichoic acid</fullName>
    </recommendedName>
</protein>
<feature type="transmembrane region" description="Helical" evidence="6">
    <location>
        <begin position="359"/>
        <end position="380"/>
    </location>
</feature>
<feature type="transmembrane region" description="Helical" evidence="6">
    <location>
        <begin position="173"/>
        <end position="193"/>
    </location>
</feature>
<keyword evidence="5 6" id="KW-0472">Membrane</keyword>
<feature type="transmembrane region" description="Helical" evidence="6">
    <location>
        <begin position="293"/>
        <end position="313"/>
    </location>
</feature>
<evidence type="ECO:0000256" key="2">
    <source>
        <dbReference type="ARBA" id="ARBA00022475"/>
    </source>
</evidence>
<comment type="subcellular location">
    <subcellularLocation>
        <location evidence="1">Cell membrane</location>
        <topology evidence="1">Multi-pass membrane protein</topology>
    </subcellularLocation>
</comment>
<evidence type="ECO:0000313" key="7">
    <source>
        <dbReference type="EMBL" id="GJE28432.1"/>
    </source>
</evidence>
<feature type="transmembrane region" description="Helical" evidence="6">
    <location>
        <begin position="43"/>
        <end position="70"/>
    </location>
</feature>
<dbReference type="Proteomes" id="UP001055156">
    <property type="component" value="Unassembled WGS sequence"/>
</dbReference>
<feature type="transmembrane region" description="Helical" evidence="6">
    <location>
        <begin position="7"/>
        <end position="31"/>
    </location>
</feature>
<reference evidence="7" key="2">
    <citation type="submission" date="2021-08" db="EMBL/GenBank/DDBJ databases">
        <authorList>
            <person name="Tani A."/>
            <person name="Ola A."/>
            <person name="Ogura Y."/>
            <person name="Katsura K."/>
            <person name="Hayashi T."/>
        </authorList>
    </citation>
    <scope>NUCLEOTIDE SEQUENCE</scope>
    <source>
        <strain evidence="7">NBRC 15689</strain>
    </source>
</reference>
<organism evidence="7 8">
    <name type="scientific">Methylobacterium organophilum</name>
    <dbReference type="NCBI Taxonomy" id="410"/>
    <lineage>
        <taxon>Bacteria</taxon>
        <taxon>Pseudomonadati</taxon>
        <taxon>Pseudomonadota</taxon>
        <taxon>Alphaproteobacteria</taxon>
        <taxon>Hyphomicrobiales</taxon>
        <taxon>Methylobacteriaceae</taxon>
        <taxon>Methylobacterium</taxon>
    </lineage>
</organism>